<keyword evidence="3" id="KW-1185">Reference proteome</keyword>
<sequence length="212" mass="23250">MANGDDCCVLCSGPVSETEDFMRCARCHRRAHVSCIPWPDEQAKLRAYSELQNSRDSPIIEGSPMPSEASSFSSAVSVEIPALAGHPPGYIDGRLAAVHDLIGDAQKVISHLKQEMTTLRTKNERQRKQLERDRILQAQVFAALQTEMRSLREELASERVPPPLQPSLAQRGSSPDSMEVPATPPADGPAFGDSDDDEDFELPSPSSDTPRR</sequence>
<proteinExistence type="predicted"/>
<name>A0A9D4QIG8_RHISA</name>
<dbReference type="EMBL" id="JABSTV010001245">
    <property type="protein sequence ID" value="KAH7982971.1"/>
    <property type="molecule type" value="Genomic_DNA"/>
</dbReference>
<comment type="caution">
    <text evidence="2">The sequence shown here is derived from an EMBL/GenBank/DDBJ whole genome shotgun (WGS) entry which is preliminary data.</text>
</comment>
<dbReference type="Proteomes" id="UP000821837">
    <property type="component" value="Chromosome 1"/>
</dbReference>
<reference evidence="2" key="1">
    <citation type="journal article" date="2020" name="Cell">
        <title>Large-Scale Comparative Analyses of Tick Genomes Elucidate Their Genetic Diversity and Vector Capacities.</title>
        <authorList>
            <consortium name="Tick Genome and Microbiome Consortium (TIGMIC)"/>
            <person name="Jia N."/>
            <person name="Wang J."/>
            <person name="Shi W."/>
            <person name="Du L."/>
            <person name="Sun Y."/>
            <person name="Zhan W."/>
            <person name="Jiang J.F."/>
            <person name="Wang Q."/>
            <person name="Zhang B."/>
            <person name="Ji P."/>
            <person name="Bell-Sakyi L."/>
            <person name="Cui X.M."/>
            <person name="Yuan T.T."/>
            <person name="Jiang B.G."/>
            <person name="Yang W.F."/>
            <person name="Lam T.T."/>
            <person name="Chang Q.C."/>
            <person name="Ding S.J."/>
            <person name="Wang X.J."/>
            <person name="Zhu J.G."/>
            <person name="Ruan X.D."/>
            <person name="Zhao L."/>
            <person name="Wei J.T."/>
            <person name="Ye R.Z."/>
            <person name="Que T.C."/>
            <person name="Du C.H."/>
            <person name="Zhou Y.H."/>
            <person name="Cheng J.X."/>
            <person name="Dai P.F."/>
            <person name="Guo W.B."/>
            <person name="Han X.H."/>
            <person name="Huang E.J."/>
            <person name="Li L.F."/>
            <person name="Wei W."/>
            <person name="Gao Y.C."/>
            <person name="Liu J.Z."/>
            <person name="Shao H.Z."/>
            <person name="Wang X."/>
            <person name="Wang C.C."/>
            <person name="Yang T.C."/>
            <person name="Huo Q.B."/>
            <person name="Li W."/>
            <person name="Chen H.Y."/>
            <person name="Chen S.E."/>
            <person name="Zhou L.G."/>
            <person name="Ni X.B."/>
            <person name="Tian J.H."/>
            <person name="Sheng Y."/>
            <person name="Liu T."/>
            <person name="Pan Y.S."/>
            <person name="Xia L.Y."/>
            <person name="Li J."/>
            <person name="Zhao F."/>
            <person name="Cao W.C."/>
        </authorList>
    </citation>
    <scope>NUCLEOTIDE SEQUENCE</scope>
    <source>
        <strain evidence="2">Rsan-2018</strain>
    </source>
</reference>
<accession>A0A9D4QIG8</accession>
<dbReference type="CDD" id="cd15489">
    <property type="entry name" value="PHD_SF"/>
    <property type="match status" value="1"/>
</dbReference>
<protein>
    <submittedName>
        <fullName evidence="2">Uncharacterized protein</fullName>
    </submittedName>
</protein>
<feature type="region of interest" description="Disordered" evidence="1">
    <location>
        <begin position="153"/>
        <end position="212"/>
    </location>
</feature>
<organism evidence="2 3">
    <name type="scientific">Rhipicephalus sanguineus</name>
    <name type="common">Brown dog tick</name>
    <name type="synonym">Ixodes sanguineus</name>
    <dbReference type="NCBI Taxonomy" id="34632"/>
    <lineage>
        <taxon>Eukaryota</taxon>
        <taxon>Metazoa</taxon>
        <taxon>Ecdysozoa</taxon>
        <taxon>Arthropoda</taxon>
        <taxon>Chelicerata</taxon>
        <taxon>Arachnida</taxon>
        <taxon>Acari</taxon>
        <taxon>Parasitiformes</taxon>
        <taxon>Ixodida</taxon>
        <taxon>Ixodoidea</taxon>
        <taxon>Ixodidae</taxon>
        <taxon>Rhipicephalinae</taxon>
        <taxon>Rhipicephalus</taxon>
        <taxon>Rhipicephalus</taxon>
    </lineage>
</organism>
<dbReference type="SUPFAM" id="SSF57903">
    <property type="entry name" value="FYVE/PHD zinc finger"/>
    <property type="match status" value="1"/>
</dbReference>
<dbReference type="AlphaFoldDB" id="A0A9D4QIG8"/>
<dbReference type="InterPro" id="IPR011011">
    <property type="entry name" value="Znf_FYVE_PHD"/>
</dbReference>
<reference evidence="2" key="2">
    <citation type="submission" date="2021-09" db="EMBL/GenBank/DDBJ databases">
        <authorList>
            <person name="Jia N."/>
            <person name="Wang J."/>
            <person name="Shi W."/>
            <person name="Du L."/>
            <person name="Sun Y."/>
            <person name="Zhan W."/>
            <person name="Jiang J."/>
            <person name="Wang Q."/>
            <person name="Zhang B."/>
            <person name="Ji P."/>
            <person name="Sakyi L.B."/>
            <person name="Cui X."/>
            <person name="Yuan T."/>
            <person name="Jiang B."/>
            <person name="Yang W."/>
            <person name="Lam T.T.-Y."/>
            <person name="Chang Q."/>
            <person name="Ding S."/>
            <person name="Wang X."/>
            <person name="Zhu J."/>
            <person name="Ruan X."/>
            <person name="Zhao L."/>
            <person name="Wei J."/>
            <person name="Que T."/>
            <person name="Du C."/>
            <person name="Cheng J."/>
            <person name="Dai P."/>
            <person name="Han X."/>
            <person name="Huang E."/>
            <person name="Gao Y."/>
            <person name="Liu J."/>
            <person name="Shao H."/>
            <person name="Ye R."/>
            <person name="Li L."/>
            <person name="Wei W."/>
            <person name="Wang X."/>
            <person name="Wang C."/>
            <person name="Huo Q."/>
            <person name="Li W."/>
            <person name="Guo W."/>
            <person name="Chen H."/>
            <person name="Chen S."/>
            <person name="Zhou L."/>
            <person name="Zhou L."/>
            <person name="Ni X."/>
            <person name="Tian J."/>
            <person name="Zhou Y."/>
            <person name="Sheng Y."/>
            <person name="Liu T."/>
            <person name="Pan Y."/>
            <person name="Xia L."/>
            <person name="Li J."/>
            <person name="Zhao F."/>
            <person name="Cao W."/>
        </authorList>
    </citation>
    <scope>NUCLEOTIDE SEQUENCE</scope>
    <source>
        <strain evidence="2">Rsan-2018</strain>
        <tissue evidence="2">Larvae</tissue>
    </source>
</reference>
<evidence type="ECO:0000313" key="3">
    <source>
        <dbReference type="Proteomes" id="UP000821837"/>
    </source>
</evidence>
<evidence type="ECO:0000313" key="2">
    <source>
        <dbReference type="EMBL" id="KAH7982971.1"/>
    </source>
</evidence>
<gene>
    <name evidence="2" type="ORF">HPB52_008457</name>
</gene>
<feature type="compositionally biased region" description="Polar residues" evidence="1">
    <location>
        <begin position="167"/>
        <end position="176"/>
    </location>
</feature>
<evidence type="ECO:0000256" key="1">
    <source>
        <dbReference type="SAM" id="MobiDB-lite"/>
    </source>
</evidence>